<dbReference type="VEuPathDB" id="FungiDB:CLCR_08597"/>
<sequence length="444" mass="49110">MAGDFMKLLRLIAPWAPIPLFAENLRVRHGLVSAVMTRHSVSESMTGSIHDFRQLWNMDYLELFGQSRTGRPLAVASIRHGNVFDLANAAIIEVAGIIGRHSPLSVNPKTATALRETVVYVSLVTPTDPASDLSRLSDSEWWASASLSVSEIVFTVGLAILVARRGLEIGPALLICIAVSHVLTVALRLCVEPIFRNQTTAESDRVETARRDAALDIHVIAESWNSSKISIVCGYSSQLHALTNIPVRTSRPLFLKWLCRVLAVVLTTQAALLAATTNAQGNERWSTLLWLAVYSLSWLLKKGLHLLIGPERVLEKQPENLQFMEPLHFSGRRAALIFISMLPVSPRANRWAWWDVFLPDNDRRRTLQEELEGSPKFQAATRWKEQDGDLSNEGASGIKLSASSSDQLDEAIEVLTSPACKEKLKQYLDIVCPTGPSLPRTTIA</sequence>
<dbReference type="VEuPathDB" id="FungiDB:G647_05893"/>
<dbReference type="OrthoDB" id="3553625at2759"/>
<gene>
    <name evidence="1" type="ORF">CLCR_08597</name>
</gene>
<comment type="caution">
    <text evidence="1">The sequence shown here is derived from an EMBL/GenBank/DDBJ whole genome shotgun (WGS) entry which is preliminary data.</text>
</comment>
<name>A0A1C1CUV3_9EURO</name>
<evidence type="ECO:0000313" key="2">
    <source>
        <dbReference type="Proteomes" id="UP000094526"/>
    </source>
</evidence>
<accession>A0A1C1CUV3</accession>
<organism evidence="1 2">
    <name type="scientific">Cladophialophora carrionii</name>
    <dbReference type="NCBI Taxonomy" id="86049"/>
    <lineage>
        <taxon>Eukaryota</taxon>
        <taxon>Fungi</taxon>
        <taxon>Dikarya</taxon>
        <taxon>Ascomycota</taxon>
        <taxon>Pezizomycotina</taxon>
        <taxon>Eurotiomycetes</taxon>
        <taxon>Chaetothyriomycetidae</taxon>
        <taxon>Chaetothyriales</taxon>
        <taxon>Herpotrichiellaceae</taxon>
        <taxon>Cladophialophora</taxon>
    </lineage>
</organism>
<dbReference type="Proteomes" id="UP000094526">
    <property type="component" value="Unassembled WGS sequence"/>
</dbReference>
<dbReference type="eggNOG" id="ENOG502T4UM">
    <property type="taxonomic scope" value="Eukaryota"/>
</dbReference>
<dbReference type="AlphaFoldDB" id="A0A1C1CUV3"/>
<keyword evidence="2" id="KW-1185">Reference proteome</keyword>
<evidence type="ECO:0000313" key="1">
    <source>
        <dbReference type="EMBL" id="OCT52273.1"/>
    </source>
</evidence>
<reference evidence="2" key="1">
    <citation type="submission" date="2015-07" db="EMBL/GenBank/DDBJ databases">
        <authorList>
            <person name="Teixeira M.M."/>
            <person name="Souza R.C."/>
            <person name="Almeida L.G."/>
            <person name="Vicente V.A."/>
            <person name="de Hoog S."/>
            <person name="Bocca A.L."/>
            <person name="de Almeida S.R."/>
            <person name="Vasconcelos A.T."/>
            <person name="Felipe M.S."/>
        </authorList>
    </citation>
    <scope>NUCLEOTIDE SEQUENCE [LARGE SCALE GENOMIC DNA]</scope>
    <source>
        <strain evidence="2">KSF</strain>
    </source>
</reference>
<proteinExistence type="predicted"/>
<dbReference type="EMBL" id="LGRB01000009">
    <property type="protein sequence ID" value="OCT52273.1"/>
    <property type="molecule type" value="Genomic_DNA"/>
</dbReference>
<protein>
    <submittedName>
        <fullName evidence="1">Uncharacterized protein</fullName>
    </submittedName>
</protein>